<dbReference type="STRING" id="587636.SAMN05216199_0964"/>
<evidence type="ECO:0000313" key="2">
    <source>
        <dbReference type="EMBL" id="SER71531.1"/>
    </source>
</evidence>
<keyword evidence="1" id="KW-0472">Membrane</keyword>
<organism evidence="2 3">
    <name type="scientific">Pedococcus cremeus</name>
    <dbReference type="NCBI Taxonomy" id="587636"/>
    <lineage>
        <taxon>Bacteria</taxon>
        <taxon>Bacillati</taxon>
        <taxon>Actinomycetota</taxon>
        <taxon>Actinomycetes</taxon>
        <taxon>Micrococcales</taxon>
        <taxon>Intrasporangiaceae</taxon>
        <taxon>Pedococcus</taxon>
    </lineage>
</organism>
<sequence length="81" mass="8516">MGMSTGRRAVIAVVIGFAIPLAGWALPGARGPDTVLGALAEGAVIAVVVFVMQTVRQGMRAKAVDAGRELRARRERARETD</sequence>
<dbReference type="RefSeq" id="WP_091755772.1">
    <property type="nucleotide sequence ID" value="NZ_FOHB01000001.1"/>
</dbReference>
<evidence type="ECO:0000256" key="1">
    <source>
        <dbReference type="SAM" id="Phobius"/>
    </source>
</evidence>
<protein>
    <submittedName>
        <fullName evidence="2">Uncharacterized protein</fullName>
    </submittedName>
</protein>
<name>A0A1H9RFD0_9MICO</name>
<proteinExistence type="predicted"/>
<reference evidence="3" key="1">
    <citation type="submission" date="2016-10" db="EMBL/GenBank/DDBJ databases">
        <authorList>
            <person name="Varghese N."/>
            <person name="Submissions S."/>
        </authorList>
    </citation>
    <scope>NUCLEOTIDE SEQUENCE [LARGE SCALE GENOMIC DNA]</scope>
    <source>
        <strain evidence="3">CGMCC 1.6963</strain>
    </source>
</reference>
<accession>A0A1H9RFD0</accession>
<keyword evidence="1" id="KW-1133">Transmembrane helix</keyword>
<dbReference type="AlphaFoldDB" id="A0A1H9RFD0"/>
<dbReference type="EMBL" id="FOHB01000001">
    <property type="protein sequence ID" value="SER71531.1"/>
    <property type="molecule type" value="Genomic_DNA"/>
</dbReference>
<gene>
    <name evidence="2" type="ORF">SAMN05216199_0964</name>
</gene>
<evidence type="ECO:0000313" key="3">
    <source>
        <dbReference type="Proteomes" id="UP000199019"/>
    </source>
</evidence>
<dbReference type="Proteomes" id="UP000199019">
    <property type="component" value="Unassembled WGS sequence"/>
</dbReference>
<keyword evidence="1" id="KW-0812">Transmembrane</keyword>
<feature type="transmembrane region" description="Helical" evidence="1">
    <location>
        <begin position="35"/>
        <end position="52"/>
    </location>
</feature>
<keyword evidence="3" id="KW-1185">Reference proteome</keyword>